<keyword evidence="6 8" id="KW-0472">Membrane</keyword>
<accession>A0A6A3B031</accession>
<reference evidence="10" key="1">
    <citation type="submission" date="2019-09" db="EMBL/GenBank/DDBJ databases">
        <title>Draft genome information of white flower Hibiscus syriacus.</title>
        <authorList>
            <person name="Kim Y.-M."/>
        </authorList>
    </citation>
    <scope>NUCLEOTIDE SEQUENCE [LARGE SCALE GENOMIC DNA]</scope>
    <source>
        <strain evidence="10">YM2019G1</strain>
    </source>
</reference>
<organism evidence="10 11">
    <name type="scientific">Hibiscus syriacus</name>
    <name type="common">Rose of Sharon</name>
    <dbReference type="NCBI Taxonomy" id="106335"/>
    <lineage>
        <taxon>Eukaryota</taxon>
        <taxon>Viridiplantae</taxon>
        <taxon>Streptophyta</taxon>
        <taxon>Embryophyta</taxon>
        <taxon>Tracheophyta</taxon>
        <taxon>Spermatophyta</taxon>
        <taxon>Magnoliopsida</taxon>
        <taxon>eudicotyledons</taxon>
        <taxon>Gunneridae</taxon>
        <taxon>Pentapetalae</taxon>
        <taxon>rosids</taxon>
        <taxon>malvids</taxon>
        <taxon>Malvales</taxon>
        <taxon>Malvaceae</taxon>
        <taxon>Malvoideae</taxon>
        <taxon>Hibiscus</taxon>
    </lineage>
</organism>
<dbReference type="PANTHER" id="PTHR48017">
    <property type="entry name" value="OS05G0424000 PROTEIN-RELATED"/>
    <property type="match status" value="1"/>
</dbReference>
<dbReference type="EMBL" id="VEPZ02000942">
    <property type="protein sequence ID" value="KAE8708409.1"/>
    <property type="molecule type" value="Genomic_DNA"/>
</dbReference>
<dbReference type="GO" id="GO:0006865">
    <property type="term" value="P:amino acid transport"/>
    <property type="evidence" value="ECO:0007669"/>
    <property type="project" value="UniProtKB-KW"/>
</dbReference>
<protein>
    <submittedName>
        <fullName evidence="10">Amino acid permease 2</fullName>
    </submittedName>
</protein>
<gene>
    <name evidence="10" type="ORF">F3Y22_tig00110342pilonHSYRG00067</name>
</gene>
<feature type="domain" description="Amino acid transporter transmembrane" evidence="9">
    <location>
        <begin position="21"/>
        <end position="251"/>
    </location>
</feature>
<dbReference type="Pfam" id="PF01490">
    <property type="entry name" value="Aa_trans"/>
    <property type="match status" value="1"/>
</dbReference>
<feature type="transmembrane region" description="Helical" evidence="8">
    <location>
        <begin position="173"/>
        <end position="197"/>
    </location>
</feature>
<comment type="caution">
    <text evidence="10">The sequence shown here is derived from an EMBL/GenBank/DDBJ whole genome shotgun (WGS) entry which is preliminary data.</text>
</comment>
<feature type="transmembrane region" description="Helical" evidence="8">
    <location>
        <begin position="236"/>
        <end position="259"/>
    </location>
</feature>
<evidence type="ECO:0000256" key="5">
    <source>
        <dbReference type="ARBA" id="ARBA00022989"/>
    </source>
</evidence>
<evidence type="ECO:0000256" key="1">
    <source>
        <dbReference type="ARBA" id="ARBA00004370"/>
    </source>
</evidence>
<keyword evidence="5 8" id="KW-1133">Transmembrane helix</keyword>
<dbReference type="AlphaFoldDB" id="A0A6A3B031"/>
<dbReference type="Proteomes" id="UP000436088">
    <property type="component" value="Unassembled WGS sequence"/>
</dbReference>
<keyword evidence="3 8" id="KW-0812">Transmembrane</keyword>
<evidence type="ECO:0000256" key="2">
    <source>
        <dbReference type="ARBA" id="ARBA00022448"/>
    </source>
</evidence>
<evidence type="ECO:0000256" key="3">
    <source>
        <dbReference type="ARBA" id="ARBA00022692"/>
    </source>
</evidence>
<evidence type="ECO:0000256" key="4">
    <source>
        <dbReference type="ARBA" id="ARBA00022970"/>
    </source>
</evidence>
<keyword evidence="11" id="KW-1185">Reference proteome</keyword>
<evidence type="ECO:0000313" key="10">
    <source>
        <dbReference type="EMBL" id="KAE8708409.1"/>
    </source>
</evidence>
<proteinExistence type="predicted"/>
<feature type="region of interest" description="Disordered" evidence="7">
    <location>
        <begin position="1"/>
        <end position="20"/>
    </location>
</feature>
<evidence type="ECO:0000256" key="7">
    <source>
        <dbReference type="SAM" id="MobiDB-lite"/>
    </source>
</evidence>
<name>A0A6A3B031_HIBSY</name>
<comment type="subcellular location">
    <subcellularLocation>
        <location evidence="1">Membrane</location>
    </subcellularLocation>
</comment>
<keyword evidence="4" id="KW-0029">Amino-acid transport</keyword>
<evidence type="ECO:0000313" key="11">
    <source>
        <dbReference type="Proteomes" id="UP000436088"/>
    </source>
</evidence>
<feature type="transmembrane region" description="Helical" evidence="8">
    <location>
        <begin position="54"/>
        <end position="75"/>
    </location>
</feature>
<feature type="transmembrane region" description="Helical" evidence="8">
    <location>
        <begin position="25"/>
        <end position="48"/>
    </location>
</feature>
<keyword evidence="2" id="KW-0813">Transport</keyword>
<evidence type="ECO:0000256" key="8">
    <source>
        <dbReference type="SAM" id="Phobius"/>
    </source>
</evidence>
<dbReference type="InterPro" id="IPR013057">
    <property type="entry name" value="AA_transpt_TM"/>
</dbReference>
<evidence type="ECO:0000259" key="9">
    <source>
        <dbReference type="Pfam" id="PF01490"/>
    </source>
</evidence>
<dbReference type="GO" id="GO:0016020">
    <property type="term" value="C:membrane"/>
    <property type="evidence" value="ECO:0007669"/>
    <property type="project" value="UniProtKB-SubCell"/>
</dbReference>
<sequence>MVLETGKPTPAPSVEDDSSKRTGTWVTASAHIITAVIGSGVLSLSWAIAQLRWIGGPTALLIFSVITWFTSILLADCCRDPVSGRRCSCYMDAVKSHLGGINSMFCGLAQYVNLVEVTIGYSITSAISMAAIKRSGCFHKNGHGAGCHVKNMFMIIFGFIEIVLSQIPNFHELSWLSAVAAVMSFAYSCIGFGLSIAKVAGGSHSRTSLTGTMVGVDVTTGQKICNCFEALGNIAFAYTFSTVLVEIQASLMIFMILFISKTS</sequence>
<feature type="transmembrane region" description="Helical" evidence="8">
    <location>
        <begin position="149"/>
        <end position="167"/>
    </location>
</feature>
<evidence type="ECO:0000256" key="6">
    <source>
        <dbReference type="ARBA" id="ARBA00023136"/>
    </source>
</evidence>